<evidence type="ECO:0000259" key="5">
    <source>
        <dbReference type="SMART" id="SM00797"/>
    </source>
</evidence>
<keyword evidence="7" id="KW-1185">Reference proteome</keyword>
<keyword evidence="2 6" id="KW-0378">Hydrolase</keyword>
<evidence type="ECO:0000256" key="3">
    <source>
        <dbReference type="ARBA" id="ARBA00022840"/>
    </source>
</evidence>
<dbReference type="Pfam" id="PF02682">
    <property type="entry name" value="CT_C_D"/>
    <property type="match status" value="1"/>
</dbReference>
<dbReference type="Pfam" id="PF02626">
    <property type="entry name" value="CT_A_B"/>
    <property type="match status" value="1"/>
</dbReference>
<dbReference type="GO" id="GO:0005524">
    <property type="term" value="F:ATP binding"/>
    <property type="evidence" value="ECO:0007669"/>
    <property type="project" value="UniProtKB-KW"/>
</dbReference>
<dbReference type="STRING" id="1354304.XPG1_3050"/>
<dbReference type="AlphaFoldDB" id="A0A068R608"/>
<organism evidence="6 7">
    <name type="scientific">Xenorhabdus poinarii G6</name>
    <dbReference type="NCBI Taxonomy" id="1354304"/>
    <lineage>
        <taxon>Bacteria</taxon>
        <taxon>Pseudomonadati</taxon>
        <taxon>Pseudomonadota</taxon>
        <taxon>Gammaproteobacteria</taxon>
        <taxon>Enterobacterales</taxon>
        <taxon>Morganellaceae</taxon>
        <taxon>Xenorhabdus</taxon>
    </lineage>
</organism>
<evidence type="ECO:0000259" key="4">
    <source>
        <dbReference type="SMART" id="SM00796"/>
    </source>
</evidence>
<reference evidence="6 7" key="1">
    <citation type="submission" date="2013-07" db="EMBL/GenBank/DDBJ databases">
        <authorList>
            <person name="Genoscope - CEA"/>
        </authorList>
    </citation>
    <scope>NUCLEOTIDE SEQUENCE [LARGE SCALE GENOMIC DNA]</scope>
    <source>
        <strain evidence="6 7">G6</strain>
    </source>
</reference>
<feature type="domain" description="Carboxyltransferase" evidence="4">
    <location>
        <begin position="1"/>
        <end position="191"/>
    </location>
</feature>
<dbReference type="Gene3D" id="3.30.1360.40">
    <property type="match status" value="1"/>
</dbReference>
<evidence type="ECO:0000256" key="1">
    <source>
        <dbReference type="ARBA" id="ARBA00022741"/>
    </source>
</evidence>
<dbReference type="RefSeq" id="WP_045959559.1">
    <property type="nucleotide sequence ID" value="NZ_FO704551.1"/>
</dbReference>
<dbReference type="InterPro" id="IPR003778">
    <property type="entry name" value="CT_A_B"/>
</dbReference>
<dbReference type="PANTHER" id="PTHR43309:SF3">
    <property type="entry name" value="5-OXOPROLINASE SUBUNIT C"/>
    <property type="match status" value="1"/>
</dbReference>
<feature type="domain" description="Carboxyltransferase" evidence="5">
    <location>
        <begin position="255"/>
        <end position="539"/>
    </location>
</feature>
<name>A0A068R608_9GAMM</name>
<dbReference type="KEGG" id="xpo:XPG1_3050"/>
<keyword evidence="3" id="KW-0067">ATP-binding</keyword>
<dbReference type="SMART" id="SM00796">
    <property type="entry name" value="AHS1"/>
    <property type="match status" value="1"/>
</dbReference>
<dbReference type="HOGENOM" id="CLU_028967_5_0_6"/>
<accession>A0A068R608</accession>
<dbReference type="InterPro" id="IPR029000">
    <property type="entry name" value="Cyclophilin-like_dom_sf"/>
</dbReference>
<proteinExistence type="predicted"/>
<dbReference type="EC" id="3.5.1.54" evidence="6"/>
<dbReference type="EMBL" id="FO704551">
    <property type="protein sequence ID" value="CDG22697.1"/>
    <property type="molecule type" value="Genomic_DNA"/>
</dbReference>
<dbReference type="SUPFAM" id="SSF160467">
    <property type="entry name" value="PH0987 N-terminal domain-like"/>
    <property type="match status" value="1"/>
</dbReference>
<protein>
    <submittedName>
        <fullName evidence="6">Putative allophanate hydrolase subunit 1 and 2</fullName>
        <ecNumber evidence="6">3.5.1.54</ecNumber>
    </submittedName>
</protein>
<keyword evidence="1" id="KW-0547">Nucleotide-binding</keyword>
<evidence type="ECO:0000256" key="2">
    <source>
        <dbReference type="ARBA" id="ARBA00022801"/>
    </source>
</evidence>
<dbReference type="OrthoDB" id="9768696at2"/>
<dbReference type="InterPro" id="IPR003833">
    <property type="entry name" value="CT_C_D"/>
</dbReference>
<dbReference type="InterPro" id="IPR052708">
    <property type="entry name" value="PxpC"/>
</dbReference>
<dbReference type="NCBIfam" id="TIGR00724">
    <property type="entry name" value="urea_amlyse_rel"/>
    <property type="match status" value="1"/>
</dbReference>
<evidence type="ECO:0000313" key="6">
    <source>
        <dbReference type="EMBL" id="CDG22697.1"/>
    </source>
</evidence>
<dbReference type="Gene3D" id="2.40.100.10">
    <property type="entry name" value="Cyclophilin-like"/>
    <property type="match status" value="2"/>
</dbReference>
<dbReference type="SMART" id="SM00797">
    <property type="entry name" value="AHS2"/>
    <property type="match status" value="1"/>
</dbReference>
<evidence type="ECO:0000313" key="7">
    <source>
        <dbReference type="Proteomes" id="UP000032735"/>
    </source>
</evidence>
<dbReference type="PANTHER" id="PTHR43309">
    <property type="entry name" value="5-OXOPROLINASE SUBUNIT C"/>
    <property type="match status" value="1"/>
</dbReference>
<dbReference type="SUPFAM" id="SSF50891">
    <property type="entry name" value="Cyclophilin-like"/>
    <property type="match status" value="2"/>
</dbReference>
<dbReference type="Proteomes" id="UP000032735">
    <property type="component" value="Chromosome"/>
</dbReference>
<sequence length="542" mass="58608">MRFLPVNCNTIMVELSGLTETLALLDSLAMSPIFGVEEVIPAAKTLMIRFRPTKIAPQQLATAISQRDLRERGHATGKQITIPVHYNGEDLALVAEILGCTVQEVIRQHTENEYTVAFTGFSPGFAYMVSKTLRWNIPRRKTPRTRIPAGAVALAGEFSSIYPQVSPGGWQIIGITTERMWDLSRPSPALLQPGYRVNFRDAGYQPATIHLPEKSLPETAINNKVPASAAAYDLEILSVGLQTLFQDLGRVGQAKLGIPESGAMDKSALRSANRLVGNASDQACLEIVQGGFKAIAHGQVLIAITGASCPIEIKTSSGEIFHVSTYKPIDLNEGDEISLGMPVAGMRSYLAVRGGFIIPAVLSSYAFDTLSNIGPVPLKINDKLVVGETSHCAAVSFSETSAFDMPKKDDIVVLDIIFGPRTDWFTAESVDLLSKQLWQVTPQSNRIGLRLNGECSLSRSQPQELPSEGTCAGAIQIPASGQPVLFLADHPVTGGYPVIASVAEYHLDLAGQIPVTARIRFNPIGQFHEIQGSHDCHESNCR</sequence>
<gene>
    <name evidence="6" type="ORF">XPG1_3050</name>
</gene>
<dbReference type="GO" id="GO:0004039">
    <property type="term" value="F:allophanate hydrolase activity"/>
    <property type="evidence" value="ECO:0007669"/>
    <property type="project" value="UniProtKB-EC"/>
</dbReference>